<dbReference type="EC" id="3.6.1.22" evidence="2"/>
<dbReference type="Gene3D" id="3.90.79.20">
    <property type="match status" value="1"/>
</dbReference>
<dbReference type="STRING" id="117157.SAMN04489717_5634"/>
<dbReference type="GO" id="GO:0035529">
    <property type="term" value="F:NADH pyrophosphatase activity"/>
    <property type="evidence" value="ECO:0007669"/>
    <property type="project" value="TreeGrafter"/>
</dbReference>
<evidence type="ECO:0000313" key="8">
    <source>
        <dbReference type="EMBL" id="SDT23630.1"/>
    </source>
</evidence>
<dbReference type="Pfam" id="PF00293">
    <property type="entry name" value="NUDIX"/>
    <property type="match status" value="1"/>
</dbReference>
<evidence type="ECO:0000256" key="3">
    <source>
        <dbReference type="ARBA" id="ARBA00022723"/>
    </source>
</evidence>
<dbReference type="InterPro" id="IPR020084">
    <property type="entry name" value="NUDIX_hydrolase_CS"/>
</dbReference>
<protein>
    <recommendedName>
        <fullName evidence="2">NAD(+) diphosphatase</fullName>
        <ecNumber evidence="2">3.6.1.22</ecNumber>
    </recommendedName>
</protein>
<dbReference type="GO" id="GO:0006742">
    <property type="term" value="P:NADP+ catabolic process"/>
    <property type="evidence" value="ECO:0007669"/>
    <property type="project" value="TreeGrafter"/>
</dbReference>
<dbReference type="PROSITE" id="PS00893">
    <property type="entry name" value="NUDIX_BOX"/>
    <property type="match status" value="1"/>
</dbReference>
<dbReference type="Pfam" id="PF09296">
    <property type="entry name" value="NUDIX-like"/>
    <property type="match status" value="1"/>
</dbReference>
<gene>
    <name evidence="8" type="ORF">SAMN04489717_5634</name>
</gene>
<keyword evidence="5" id="KW-0460">Magnesium</keyword>
<dbReference type="Gene3D" id="3.90.79.10">
    <property type="entry name" value="Nucleoside Triphosphate Pyrophosphohydrolase"/>
    <property type="match status" value="1"/>
</dbReference>
<dbReference type="SUPFAM" id="SSF55811">
    <property type="entry name" value="Nudix"/>
    <property type="match status" value="1"/>
</dbReference>
<dbReference type="InterPro" id="IPR015375">
    <property type="entry name" value="NADH_PPase-like_N"/>
</dbReference>
<dbReference type="InterPro" id="IPR015797">
    <property type="entry name" value="NUDIX_hydrolase-like_dom_sf"/>
</dbReference>
<dbReference type="PANTHER" id="PTHR42904:SF8">
    <property type="entry name" value="NAD(+) DIPHOSPHATASE"/>
    <property type="match status" value="1"/>
</dbReference>
<dbReference type="GO" id="GO:0019677">
    <property type="term" value="P:NAD+ catabolic process"/>
    <property type="evidence" value="ECO:0007669"/>
    <property type="project" value="TreeGrafter"/>
</dbReference>
<comment type="cofactor">
    <cofactor evidence="1">
        <name>Mg(2+)</name>
        <dbReference type="ChEBI" id="CHEBI:18420"/>
    </cofactor>
</comment>
<keyword evidence="6" id="KW-0520">NAD</keyword>
<evidence type="ECO:0000256" key="1">
    <source>
        <dbReference type="ARBA" id="ARBA00001946"/>
    </source>
</evidence>
<dbReference type="GO" id="GO:0005829">
    <property type="term" value="C:cytosol"/>
    <property type="evidence" value="ECO:0007669"/>
    <property type="project" value="TreeGrafter"/>
</dbReference>
<dbReference type="EMBL" id="LT629732">
    <property type="protein sequence ID" value="SDT23630.1"/>
    <property type="molecule type" value="Genomic_DNA"/>
</dbReference>
<reference evidence="8 9" key="1">
    <citation type="submission" date="2016-10" db="EMBL/GenBank/DDBJ databases">
        <authorList>
            <person name="de Groot N.N."/>
        </authorList>
    </citation>
    <scope>NUCLEOTIDE SEQUENCE [LARGE SCALE GENOMIC DNA]</scope>
    <source>
        <strain evidence="8 9">DSM 22024</strain>
    </source>
</reference>
<organism evidence="8 9">
    <name type="scientific">Actinopolymorpha singaporensis</name>
    <dbReference type="NCBI Taxonomy" id="117157"/>
    <lineage>
        <taxon>Bacteria</taxon>
        <taxon>Bacillati</taxon>
        <taxon>Actinomycetota</taxon>
        <taxon>Actinomycetes</taxon>
        <taxon>Propionibacteriales</taxon>
        <taxon>Actinopolymorphaceae</taxon>
        <taxon>Actinopolymorpha</taxon>
    </lineage>
</organism>
<evidence type="ECO:0000256" key="2">
    <source>
        <dbReference type="ARBA" id="ARBA00012381"/>
    </source>
</evidence>
<dbReference type="InterPro" id="IPR049734">
    <property type="entry name" value="NudC-like_C"/>
</dbReference>
<dbReference type="AlphaFoldDB" id="A0A1H1YQK3"/>
<evidence type="ECO:0000256" key="6">
    <source>
        <dbReference type="ARBA" id="ARBA00023027"/>
    </source>
</evidence>
<accession>A0A1H1YQK3</accession>
<keyword evidence="9" id="KW-1185">Reference proteome</keyword>
<dbReference type="InterPro" id="IPR000086">
    <property type="entry name" value="NUDIX_hydrolase_dom"/>
</dbReference>
<evidence type="ECO:0000256" key="5">
    <source>
        <dbReference type="ARBA" id="ARBA00022842"/>
    </source>
</evidence>
<dbReference type="InterPro" id="IPR050241">
    <property type="entry name" value="NAD-cap_RNA_hydrolase_NudC"/>
</dbReference>
<dbReference type="Proteomes" id="UP000198983">
    <property type="component" value="Chromosome I"/>
</dbReference>
<evidence type="ECO:0000259" key="7">
    <source>
        <dbReference type="PROSITE" id="PS51462"/>
    </source>
</evidence>
<proteinExistence type="predicted"/>
<dbReference type="CDD" id="cd03429">
    <property type="entry name" value="NUDIX_NADH_pyrophosphatase_Nudt13"/>
    <property type="match status" value="1"/>
</dbReference>
<feature type="domain" description="Nudix hydrolase" evidence="7">
    <location>
        <begin position="217"/>
        <end position="341"/>
    </location>
</feature>
<dbReference type="PANTHER" id="PTHR42904">
    <property type="entry name" value="NUDIX HYDROLASE, NUDC SUBFAMILY"/>
    <property type="match status" value="1"/>
</dbReference>
<dbReference type="InterPro" id="IPR015376">
    <property type="entry name" value="Znr_NADH_PPase"/>
</dbReference>
<dbReference type="NCBIfam" id="NF001299">
    <property type="entry name" value="PRK00241.1"/>
    <property type="match status" value="1"/>
</dbReference>
<dbReference type="GO" id="GO:0046872">
    <property type="term" value="F:metal ion binding"/>
    <property type="evidence" value="ECO:0007669"/>
    <property type="project" value="UniProtKB-KW"/>
</dbReference>
<name>A0A1H1YQK3_9ACTN</name>
<evidence type="ECO:0000313" key="9">
    <source>
        <dbReference type="Proteomes" id="UP000198983"/>
    </source>
</evidence>
<dbReference type="Pfam" id="PF09297">
    <property type="entry name" value="Zn_ribbon_NUD"/>
    <property type="match status" value="1"/>
</dbReference>
<evidence type="ECO:0000256" key="4">
    <source>
        <dbReference type="ARBA" id="ARBA00022801"/>
    </source>
</evidence>
<keyword evidence="4" id="KW-0378">Hydrolase</keyword>
<keyword evidence="3" id="KW-0479">Metal-binding</keyword>
<dbReference type="PROSITE" id="PS51462">
    <property type="entry name" value="NUDIX"/>
    <property type="match status" value="1"/>
</dbReference>
<sequence>MAGLAPLQWSTVPRLSSLALARATLDRATERRRDPDWVAARWADQKARAVPVLAGKVPVTDDLASLVYVSPASLDALGATDPAGAAVADTDAEGRYFLGLDTDGVPYFAVALAGAPEDLDLYVLLDGCSPEETQSATRNGHRMDSAGGSLAGEVRWTGLREVGGTLPDRDAGVVVHAVALVNWHAAHQHCARCGERTRPTDGGHVRRCPACETQHFPRTDPAIIVLVTDADDRCLLGRQGSWPVGRFSTLAGFVEPGEPLEHAVAREVHEETGIHVVDAEYAGSQPWPFPSSLMLGFFARAISTDIRVDEEEIVEARWLSRAELKAAVESGELLLPSEVSIARRLIETWYGSPLSGSW</sequence>